<name>A0A7W9B694_9SPHN</name>
<accession>A0A7W9B694</accession>
<evidence type="ECO:0000256" key="1">
    <source>
        <dbReference type="SAM" id="SignalP"/>
    </source>
</evidence>
<feature type="signal peptide" evidence="1">
    <location>
        <begin position="1"/>
        <end position="30"/>
    </location>
</feature>
<protein>
    <recommendedName>
        <fullName evidence="4">DUF4412 domain-containing protein</fullName>
    </recommendedName>
</protein>
<sequence length="254" mass="26481">MFCPDVSMRRRALASVAAVIAVAVAGSAAAQSMVVRSTGPSASKYPTGAKLKASDKLTLAAGDRIVLMQAGKTRTLSGPGTFSASGSVQGSQTMGSTVSRMLAQGPTMRSRGGFSRGPDVPEPAEMRAPNLWLLDYREGGTFCVADPARLMLWRPHMESDQLLKIEQGTKTETVAFVAGANFRKWPAETLPVEYGVDYRLSGAGLAAPVTVRFAALGALPDAADGAAETLMAKGCTPQLDRLVDAMTENEAAGG</sequence>
<reference evidence="2 3" key="1">
    <citation type="submission" date="2020-08" db="EMBL/GenBank/DDBJ databases">
        <title>Genomic Encyclopedia of Type Strains, Phase IV (KMG-IV): sequencing the most valuable type-strain genomes for metagenomic binning, comparative biology and taxonomic classification.</title>
        <authorList>
            <person name="Goeker M."/>
        </authorList>
    </citation>
    <scope>NUCLEOTIDE SEQUENCE [LARGE SCALE GENOMIC DNA]</scope>
    <source>
        <strain evidence="2 3">DSM 27163</strain>
    </source>
</reference>
<keyword evidence="3" id="KW-1185">Reference proteome</keyword>
<dbReference type="EMBL" id="JACIJH010000007">
    <property type="protein sequence ID" value="MBB5706997.1"/>
    <property type="molecule type" value="Genomic_DNA"/>
</dbReference>
<proteinExistence type="predicted"/>
<feature type="chain" id="PRO_5030944127" description="DUF4412 domain-containing protein" evidence="1">
    <location>
        <begin position="31"/>
        <end position="254"/>
    </location>
</feature>
<organism evidence="2 3">
    <name type="scientific">Sphingopyxis panaciterrulae</name>
    <dbReference type="NCBI Taxonomy" id="462372"/>
    <lineage>
        <taxon>Bacteria</taxon>
        <taxon>Pseudomonadati</taxon>
        <taxon>Pseudomonadota</taxon>
        <taxon>Alphaproteobacteria</taxon>
        <taxon>Sphingomonadales</taxon>
        <taxon>Sphingomonadaceae</taxon>
        <taxon>Sphingopyxis</taxon>
    </lineage>
</organism>
<evidence type="ECO:0000313" key="3">
    <source>
        <dbReference type="Proteomes" id="UP000537161"/>
    </source>
</evidence>
<dbReference type="AlphaFoldDB" id="A0A7W9B694"/>
<gene>
    <name evidence="2" type="ORF">FHR21_002359</name>
</gene>
<evidence type="ECO:0008006" key="4">
    <source>
        <dbReference type="Google" id="ProtNLM"/>
    </source>
</evidence>
<evidence type="ECO:0000313" key="2">
    <source>
        <dbReference type="EMBL" id="MBB5706997.1"/>
    </source>
</evidence>
<comment type="caution">
    <text evidence="2">The sequence shown here is derived from an EMBL/GenBank/DDBJ whole genome shotgun (WGS) entry which is preliminary data.</text>
</comment>
<dbReference type="RefSeq" id="WP_184098446.1">
    <property type="nucleotide sequence ID" value="NZ_JACIJH010000007.1"/>
</dbReference>
<dbReference type="Proteomes" id="UP000537161">
    <property type="component" value="Unassembled WGS sequence"/>
</dbReference>
<keyword evidence="1" id="KW-0732">Signal</keyword>